<dbReference type="EMBL" id="BTCL01000026">
    <property type="protein sequence ID" value="GMK48170.1"/>
    <property type="molecule type" value="Genomic_DNA"/>
</dbReference>
<keyword evidence="5 8" id="KW-0812">Transmembrane</keyword>
<feature type="transmembrane region" description="Helical" evidence="8">
    <location>
        <begin position="183"/>
        <end position="205"/>
    </location>
</feature>
<feature type="transmembrane region" description="Helical" evidence="8">
    <location>
        <begin position="226"/>
        <end position="250"/>
    </location>
</feature>
<dbReference type="Pfam" id="PF03845">
    <property type="entry name" value="Spore_permease"/>
    <property type="match status" value="1"/>
</dbReference>
<sequence>MDNEKLTIRQMTMWFILYQLGSAFLVLPSNLASIAKQDAWIALCVVLVVQLLMVIVYGGIAKQLNGVPFEQYLQTLFGQWLGKLILLLFTLFFPLLILGLVLRDLADYITTVILPETPMSAIFVLMLGVVIYVVYCGVTTIGRAAEVLFFLVMGLLALGYVPLIPKMSLDNLLPVFEFGWKPVVHASFTTIAFPYIESVLFLYFATHTKKPQEWRRLVIKSSLFSGFLFMCVTVIVISVLSQGVVSTIGFSSYFAVRTISFSDFFERFEIAVSVIWFIAIFFRMSLLLYVSAKGLSTVFKLKDYRSLLIPIGLIAYVIAGTVWPNTAVLFTTYRIWPFYAMIFGIICPILIWIAGQIRQSVSN</sequence>
<dbReference type="RefSeq" id="WP_317981900.1">
    <property type="nucleotide sequence ID" value="NZ_BTCL01000026.1"/>
</dbReference>
<keyword evidence="4" id="KW-0309">Germination</keyword>
<comment type="caution">
    <text evidence="9">The sequence shown here is derived from an EMBL/GenBank/DDBJ whole genome shotgun (WGS) entry which is preliminary data.</text>
</comment>
<feature type="transmembrane region" description="Helical" evidence="8">
    <location>
        <begin position="80"/>
        <end position="101"/>
    </location>
</feature>
<organism evidence="9 10">
    <name type="scientific">Paenibacillus glycanilyticus</name>
    <dbReference type="NCBI Taxonomy" id="126569"/>
    <lineage>
        <taxon>Bacteria</taxon>
        <taxon>Bacillati</taxon>
        <taxon>Bacillota</taxon>
        <taxon>Bacilli</taxon>
        <taxon>Bacillales</taxon>
        <taxon>Paenibacillaceae</taxon>
        <taxon>Paenibacillus</taxon>
    </lineage>
</organism>
<keyword evidence="6 8" id="KW-1133">Transmembrane helix</keyword>
<keyword evidence="7 8" id="KW-0472">Membrane</keyword>
<evidence type="ECO:0000256" key="4">
    <source>
        <dbReference type="ARBA" id="ARBA00022544"/>
    </source>
</evidence>
<evidence type="ECO:0000256" key="7">
    <source>
        <dbReference type="ARBA" id="ARBA00023136"/>
    </source>
</evidence>
<evidence type="ECO:0000256" key="5">
    <source>
        <dbReference type="ARBA" id="ARBA00022692"/>
    </source>
</evidence>
<keyword evidence="3" id="KW-0813">Transport</keyword>
<evidence type="ECO:0000256" key="3">
    <source>
        <dbReference type="ARBA" id="ARBA00022448"/>
    </source>
</evidence>
<dbReference type="PANTHER" id="PTHR34975:SF2">
    <property type="entry name" value="SPORE GERMINATION PROTEIN A2"/>
    <property type="match status" value="1"/>
</dbReference>
<evidence type="ECO:0000256" key="8">
    <source>
        <dbReference type="SAM" id="Phobius"/>
    </source>
</evidence>
<comment type="similarity">
    <text evidence="2">Belongs to the amino acid-polyamine-organocation (APC) superfamily. Spore germination protein (SGP) (TC 2.A.3.9) family.</text>
</comment>
<feature type="transmembrane region" description="Helical" evidence="8">
    <location>
        <begin position="335"/>
        <end position="355"/>
    </location>
</feature>
<feature type="transmembrane region" description="Helical" evidence="8">
    <location>
        <begin position="12"/>
        <end position="33"/>
    </location>
</feature>
<name>A0ABQ6NST4_9BACL</name>
<evidence type="ECO:0000313" key="10">
    <source>
        <dbReference type="Proteomes" id="UP001285921"/>
    </source>
</evidence>
<accession>A0ABQ6NST4</accession>
<dbReference type="Gene3D" id="1.20.1740.10">
    <property type="entry name" value="Amino acid/polyamine transporter I"/>
    <property type="match status" value="1"/>
</dbReference>
<feature type="transmembrane region" description="Helical" evidence="8">
    <location>
        <begin position="270"/>
        <end position="292"/>
    </location>
</feature>
<evidence type="ECO:0000313" key="9">
    <source>
        <dbReference type="EMBL" id="GMK48170.1"/>
    </source>
</evidence>
<feature type="transmembrane region" description="Helical" evidence="8">
    <location>
        <begin position="121"/>
        <end position="138"/>
    </location>
</feature>
<evidence type="ECO:0000256" key="2">
    <source>
        <dbReference type="ARBA" id="ARBA00007998"/>
    </source>
</evidence>
<feature type="transmembrane region" description="Helical" evidence="8">
    <location>
        <begin position="145"/>
        <end position="163"/>
    </location>
</feature>
<evidence type="ECO:0000256" key="1">
    <source>
        <dbReference type="ARBA" id="ARBA00004141"/>
    </source>
</evidence>
<keyword evidence="10" id="KW-1185">Reference proteome</keyword>
<dbReference type="NCBIfam" id="TIGR00912">
    <property type="entry name" value="2A0309"/>
    <property type="match status" value="1"/>
</dbReference>
<reference evidence="9 10" key="1">
    <citation type="submission" date="2023-05" db="EMBL/GenBank/DDBJ databases">
        <title>Draft genome of Paenibacillus sp. CCS26.</title>
        <authorList>
            <person name="Akita H."/>
            <person name="Shinto Y."/>
            <person name="Kimura Z."/>
        </authorList>
    </citation>
    <scope>NUCLEOTIDE SEQUENCE [LARGE SCALE GENOMIC DNA]</scope>
    <source>
        <strain evidence="9 10">CCS26</strain>
    </source>
</reference>
<evidence type="ECO:0000256" key="6">
    <source>
        <dbReference type="ARBA" id="ARBA00022989"/>
    </source>
</evidence>
<gene>
    <name evidence="9" type="ORF">PghCCS26_53000</name>
</gene>
<comment type="subcellular location">
    <subcellularLocation>
        <location evidence="1">Membrane</location>
        <topology evidence="1">Multi-pass membrane protein</topology>
    </subcellularLocation>
</comment>
<proteinExistence type="inferred from homology"/>
<dbReference type="Proteomes" id="UP001285921">
    <property type="component" value="Unassembled WGS sequence"/>
</dbReference>
<feature type="transmembrane region" description="Helical" evidence="8">
    <location>
        <begin position="39"/>
        <end position="60"/>
    </location>
</feature>
<protein>
    <submittedName>
        <fullName evidence="9">Uncharacterized protein</fullName>
    </submittedName>
</protein>
<dbReference type="PANTHER" id="PTHR34975">
    <property type="entry name" value="SPORE GERMINATION PROTEIN A2"/>
    <property type="match status" value="1"/>
</dbReference>
<dbReference type="InterPro" id="IPR004761">
    <property type="entry name" value="Spore_GerAB"/>
</dbReference>
<feature type="transmembrane region" description="Helical" evidence="8">
    <location>
        <begin position="304"/>
        <end position="323"/>
    </location>
</feature>